<organism evidence="4 5">
    <name type="scientific">Alectoria fallacina</name>
    <dbReference type="NCBI Taxonomy" id="1903189"/>
    <lineage>
        <taxon>Eukaryota</taxon>
        <taxon>Fungi</taxon>
        <taxon>Dikarya</taxon>
        <taxon>Ascomycota</taxon>
        <taxon>Pezizomycotina</taxon>
        <taxon>Lecanoromycetes</taxon>
        <taxon>OSLEUM clade</taxon>
        <taxon>Lecanoromycetidae</taxon>
        <taxon>Lecanorales</taxon>
        <taxon>Lecanorineae</taxon>
        <taxon>Parmeliaceae</taxon>
        <taxon>Alectoria</taxon>
    </lineage>
</organism>
<evidence type="ECO:0000313" key="4">
    <source>
        <dbReference type="EMBL" id="CAF9930338.1"/>
    </source>
</evidence>
<dbReference type="Proteomes" id="UP000664203">
    <property type="component" value="Unassembled WGS sequence"/>
</dbReference>
<dbReference type="CDD" id="cd12148">
    <property type="entry name" value="fungal_TF_MHR"/>
    <property type="match status" value="1"/>
</dbReference>
<dbReference type="PANTHER" id="PTHR31001">
    <property type="entry name" value="UNCHARACTERIZED TRANSCRIPTIONAL REGULATORY PROTEIN"/>
    <property type="match status" value="1"/>
</dbReference>
<feature type="compositionally biased region" description="Basic and acidic residues" evidence="3">
    <location>
        <begin position="190"/>
        <end position="203"/>
    </location>
</feature>
<comment type="subcellular location">
    <subcellularLocation>
        <location evidence="1">Nucleus</location>
    </subcellularLocation>
</comment>
<dbReference type="PANTHER" id="PTHR31001:SF90">
    <property type="entry name" value="CENTROMERE DNA-BINDING PROTEIN COMPLEX CBF3 SUBUNIT B"/>
    <property type="match status" value="1"/>
</dbReference>
<proteinExistence type="predicted"/>
<keyword evidence="5" id="KW-1185">Reference proteome</keyword>
<evidence type="ECO:0000256" key="3">
    <source>
        <dbReference type="SAM" id="MobiDB-lite"/>
    </source>
</evidence>
<protein>
    <submittedName>
        <fullName evidence="4">Uncharacterized protein</fullName>
    </submittedName>
</protein>
<name>A0A8H3ISQ9_9LECA</name>
<dbReference type="OrthoDB" id="3014581at2759"/>
<feature type="compositionally biased region" description="Basic and acidic residues" evidence="3">
    <location>
        <begin position="238"/>
        <end position="250"/>
    </location>
</feature>
<evidence type="ECO:0000256" key="2">
    <source>
        <dbReference type="ARBA" id="ARBA00023242"/>
    </source>
</evidence>
<evidence type="ECO:0000256" key="1">
    <source>
        <dbReference type="ARBA" id="ARBA00004123"/>
    </source>
</evidence>
<dbReference type="AlphaFoldDB" id="A0A8H3ISQ9"/>
<dbReference type="EMBL" id="CAJPDR010000284">
    <property type="protein sequence ID" value="CAF9930338.1"/>
    <property type="molecule type" value="Genomic_DNA"/>
</dbReference>
<evidence type="ECO:0000313" key="5">
    <source>
        <dbReference type="Proteomes" id="UP000664203"/>
    </source>
</evidence>
<dbReference type="InterPro" id="IPR050613">
    <property type="entry name" value="Sec_Metabolite_Reg"/>
</dbReference>
<feature type="region of interest" description="Disordered" evidence="3">
    <location>
        <begin position="221"/>
        <end position="252"/>
    </location>
</feature>
<comment type="caution">
    <text evidence="4">The sequence shown here is derived from an EMBL/GenBank/DDBJ whole genome shotgun (WGS) entry which is preliminary data.</text>
</comment>
<sequence length="317" mass="35140">MLSYTVHALEIALFARESVDLRAPLRQAQRQEGTNEDGKMRNDFNKKYENFVAGLSSYFRLGSTVGFTSTGPMAAISVQRWMLHQQLWSLFLRLHRANLSFQDGRASCQLLTQNIISTQAQIQARCAVCGSLSTSHSQLFNAATVLLVDLLFSSRHRDADPSNAQLSRLMTRDKIREAIELLRTQSDAEGSSRPRDPQLERVKASAQRSFIALEALMKLKEEKSGKNEKSNGASSTGNRERQEIKSDSNARKSLKNKVMDIVETLQGNTKNAAPGTDQASLNSFSALDMFVPLPNATDGIQDLDVLPVLSNDPSCNF</sequence>
<reference evidence="4" key="1">
    <citation type="submission" date="2021-03" db="EMBL/GenBank/DDBJ databases">
        <authorList>
            <person name="Tagirdzhanova G."/>
        </authorList>
    </citation>
    <scope>NUCLEOTIDE SEQUENCE</scope>
</reference>
<keyword evidence="2" id="KW-0539">Nucleus</keyword>
<gene>
    <name evidence="4" type="ORF">ALECFALPRED_004582</name>
</gene>
<dbReference type="GO" id="GO:0005634">
    <property type="term" value="C:nucleus"/>
    <property type="evidence" value="ECO:0007669"/>
    <property type="project" value="UniProtKB-SubCell"/>
</dbReference>
<feature type="region of interest" description="Disordered" evidence="3">
    <location>
        <begin position="183"/>
        <end position="203"/>
    </location>
</feature>
<accession>A0A8H3ISQ9</accession>